<keyword evidence="1" id="KW-0812">Transmembrane</keyword>
<dbReference type="GO" id="GO:0016020">
    <property type="term" value="C:membrane"/>
    <property type="evidence" value="ECO:0007669"/>
    <property type="project" value="InterPro"/>
</dbReference>
<dbReference type="EMBL" id="VSWD01000002">
    <property type="protein sequence ID" value="KAK3107267.1"/>
    <property type="molecule type" value="Genomic_DNA"/>
</dbReference>
<dbReference type="InterPro" id="IPR008952">
    <property type="entry name" value="Tetraspanin_EC2_sf"/>
</dbReference>
<protein>
    <submittedName>
        <fullName evidence="2">Uncharacterized protein</fullName>
    </submittedName>
</protein>
<dbReference type="Gene3D" id="1.10.1450.10">
    <property type="entry name" value="Tetraspanin"/>
    <property type="match status" value="1"/>
</dbReference>
<dbReference type="Proteomes" id="UP001186944">
    <property type="component" value="Unassembled WGS sequence"/>
</dbReference>
<evidence type="ECO:0000256" key="1">
    <source>
        <dbReference type="SAM" id="Phobius"/>
    </source>
</evidence>
<evidence type="ECO:0000313" key="2">
    <source>
        <dbReference type="EMBL" id="KAK3107267.1"/>
    </source>
</evidence>
<keyword evidence="1" id="KW-1133">Transmembrane helix</keyword>
<dbReference type="AlphaFoldDB" id="A0AA89C5Q7"/>
<gene>
    <name evidence="2" type="ORF">FSP39_010774</name>
</gene>
<evidence type="ECO:0000313" key="3">
    <source>
        <dbReference type="Proteomes" id="UP001186944"/>
    </source>
</evidence>
<accession>A0AA89C5Q7</accession>
<keyword evidence="1" id="KW-0472">Membrane</keyword>
<reference evidence="2" key="1">
    <citation type="submission" date="2019-08" db="EMBL/GenBank/DDBJ databases">
        <title>The improved chromosome-level genome for the pearl oyster Pinctada fucata martensii using PacBio sequencing and Hi-C.</title>
        <authorList>
            <person name="Zheng Z."/>
        </authorList>
    </citation>
    <scope>NUCLEOTIDE SEQUENCE</scope>
    <source>
        <strain evidence="2">ZZ-2019</strain>
        <tissue evidence="2">Adductor muscle</tissue>
    </source>
</reference>
<feature type="transmembrane region" description="Helical" evidence="1">
    <location>
        <begin position="55"/>
        <end position="75"/>
    </location>
</feature>
<sequence>MLVSGIVIRFFADNEYVNSAESEMKTLIKNAMTTASIGDTSTVENFSLSESLEGLGIALIVLGVFFLTISIFGFLGGCCKIKIMLIVLDDAVKQQLKDKSLKKYTGLGGINLESLTWNGVMMQFKCCGVDGYQDFKTYSPDWEHTGIQIYGSGTYNIDMPLACCKTLSSSAAPACAQASSDENYKTKVGCCYDR</sequence>
<keyword evidence="3" id="KW-1185">Reference proteome</keyword>
<comment type="caution">
    <text evidence="2">The sequence shown here is derived from an EMBL/GenBank/DDBJ whole genome shotgun (WGS) entry which is preliminary data.</text>
</comment>
<name>A0AA89C5Q7_PINIB</name>
<proteinExistence type="predicted"/>
<organism evidence="2 3">
    <name type="scientific">Pinctada imbricata</name>
    <name type="common">Atlantic pearl-oyster</name>
    <name type="synonym">Pinctada martensii</name>
    <dbReference type="NCBI Taxonomy" id="66713"/>
    <lineage>
        <taxon>Eukaryota</taxon>
        <taxon>Metazoa</taxon>
        <taxon>Spiralia</taxon>
        <taxon>Lophotrochozoa</taxon>
        <taxon>Mollusca</taxon>
        <taxon>Bivalvia</taxon>
        <taxon>Autobranchia</taxon>
        <taxon>Pteriomorphia</taxon>
        <taxon>Pterioida</taxon>
        <taxon>Pterioidea</taxon>
        <taxon>Pteriidae</taxon>
        <taxon>Pinctada</taxon>
    </lineage>
</organism>